<dbReference type="GO" id="GO:0006749">
    <property type="term" value="P:glutathione metabolic process"/>
    <property type="evidence" value="ECO:0007669"/>
    <property type="project" value="TreeGrafter"/>
</dbReference>
<dbReference type="InterPro" id="IPR040079">
    <property type="entry name" value="Glutathione_S-Trfase"/>
</dbReference>
<evidence type="ECO:0000313" key="2">
    <source>
        <dbReference type="EMBL" id="ESR22727.1"/>
    </source>
</evidence>
<dbReference type="Proteomes" id="UP000017819">
    <property type="component" value="Unassembled WGS sequence"/>
</dbReference>
<dbReference type="RefSeq" id="WP_023433973.1">
    <property type="nucleotide sequence ID" value="NZ_AWXZ01000040.1"/>
</dbReference>
<comment type="caution">
    <text evidence="2">The sequence shown here is derived from an EMBL/GenBank/DDBJ whole genome shotgun (WGS) entry which is preliminary data.</text>
</comment>
<dbReference type="FunFam" id="3.40.30.10:FF:000206">
    <property type="entry name" value="Probable glutathione S-transferase"/>
    <property type="match status" value="1"/>
</dbReference>
<dbReference type="SUPFAM" id="SSF47616">
    <property type="entry name" value="GST C-terminal domain-like"/>
    <property type="match status" value="1"/>
</dbReference>
<dbReference type="EC" id="2.5.1.18" evidence="2"/>
<reference evidence="2 3" key="1">
    <citation type="journal article" date="2014" name="Genome Announc.">
        <title>Draft Genome Sequence of Lutibaculum baratangense Strain AMV1T, Isolated from a Mud Volcano in Andamans, India.</title>
        <authorList>
            <person name="Singh A."/>
            <person name="Sreenivas A."/>
            <person name="Sathyanarayana Reddy G."/>
            <person name="Pinnaka A.K."/>
            <person name="Shivaji S."/>
        </authorList>
    </citation>
    <scope>NUCLEOTIDE SEQUENCE [LARGE SCALE GENOMIC DNA]</scope>
    <source>
        <strain evidence="2 3">AMV1</strain>
    </source>
</reference>
<dbReference type="CDD" id="cd03043">
    <property type="entry name" value="GST_N_1"/>
    <property type="match status" value="1"/>
</dbReference>
<dbReference type="PANTHER" id="PTHR42673:SF4">
    <property type="entry name" value="MALEYLACETOACETATE ISOMERASE"/>
    <property type="match status" value="1"/>
</dbReference>
<gene>
    <name evidence="2" type="ORF">N177_3864</name>
</gene>
<protein>
    <submittedName>
        <fullName evidence="2">Glutathione S-transferase</fullName>
        <ecNumber evidence="2">2.5.1.18</ecNumber>
    </submittedName>
</protein>
<evidence type="ECO:0000313" key="3">
    <source>
        <dbReference type="Proteomes" id="UP000017819"/>
    </source>
</evidence>
<dbReference type="InterPro" id="IPR004045">
    <property type="entry name" value="Glutathione_S-Trfase_N"/>
</dbReference>
<dbReference type="PATRIC" id="fig|631454.5.peg.3816"/>
<dbReference type="GO" id="GO:0004364">
    <property type="term" value="F:glutathione transferase activity"/>
    <property type="evidence" value="ECO:0007669"/>
    <property type="project" value="UniProtKB-EC"/>
</dbReference>
<dbReference type="SFLD" id="SFLDS00019">
    <property type="entry name" value="Glutathione_Transferase_(cytos"/>
    <property type="match status" value="1"/>
</dbReference>
<dbReference type="GO" id="GO:0016034">
    <property type="term" value="F:maleylacetoacetate isomerase activity"/>
    <property type="evidence" value="ECO:0007669"/>
    <property type="project" value="TreeGrafter"/>
</dbReference>
<dbReference type="Gene3D" id="1.20.1050.10">
    <property type="match status" value="1"/>
</dbReference>
<evidence type="ECO:0000259" key="1">
    <source>
        <dbReference type="PROSITE" id="PS50404"/>
    </source>
</evidence>
<proteinExistence type="predicted"/>
<dbReference type="AlphaFoldDB" id="V4QSG7"/>
<feature type="domain" description="GST N-terminal" evidence="1">
    <location>
        <begin position="2"/>
        <end position="82"/>
    </location>
</feature>
<dbReference type="InterPro" id="IPR036249">
    <property type="entry name" value="Thioredoxin-like_sf"/>
</dbReference>
<organism evidence="2 3">
    <name type="scientific">Lutibaculum baratangense AMV1</name>
    <dbReference type="NCBI Taxonomy" id="631454"/>
    <lineage>
        <taxon>Bacteria</taxon>
        <taxon>Pseudomonadati</taxon>
        <taxon>Pseudomonadota</taxon>
        <taxon>Alphaproteobacteria</taxon>
        <taxon>Hyphomicrobiales</taxon>
        <taxon>Tepidamorphaceae</taxon>
        <taxon>Lutibaculum</taxon>
    </lineage>
</organism>
<dbReference type="Pfam" id="PF13409">
    <property type="entry name" value="GST_N_2"/>
    <property type="match status" value="1"/>
</dbReference>
<dbReference type="CDD" id="cd03194">
    <property type="entry name" value="GST_C_3"/>
    <property type="match status" value="1"/>
</dbReference>
<dbReference type="eggNOG" id="COG0625">
    <property type="taxonomic scope" value="Bacteria"/>
</dbReference>
<dbReference type="PANTHER" id="PTHR42673">
    <property type="entry name" value="MALEYLACETOACETATE ISOMERASE"/>
    <property type="match status" value="1"/>
</dbReference>
<dbReference type="Pfam" id="PF13410">
    <property type="entry name" value="GST_C_2"/>
    <property type="match status" value="1"/>
</dbReference>
<dbReference type="GO" id="GO:0006559">
    <property type="term" value="P:L-phenylalanine catabolic process"/>
    <property type="evidence" value="ECO:0007669"/>
    <property type="project" value="TreeGrafter"/>
</dbReference>
<dbReference type="InterPro" id="IPR036282">
    <property type="entry name" value="Glutathione-S-Trfase_C_sf"/>
</dbReference>
<sequence>MLTLVIGNKCYSSWSLRPWLTLKHHGIPFEEVMVPLDQPDTKARILEHSPAGKVPALKDGDVRVWDSLAILEYLAERFPEARLWPEDRAARAHARAISAEMHSGFQALRRAMPMNLGKRYSAKVHPDDVTGDVKRVLEIWKTTRERFGSGGEFLFGGFSAADAMFAPVVTRFHTYSVVTQNDGATYEPTYEVVRDYMAAVMALPAFKAWREAALRETWVLAHDEVDEQPIENLRPAL</sequence>
<accession>V4QSG7</accession>
<dbReference type="SFLD" id="SFLDG00358">
    <property type="entry name" value="Main_(cytGST)"/>
    <property type="match status" value="1"/>
</dbReference>
<dbReference type="STRING" id="631454.N177_3864"/>
<keyword evidence="3" id="KW-1185">Reference proteome</keyword>
<dbReference type="EMBL" id="AWXZ01000040">
    <property type="protein sequence ID" value="ESR22727.1"/>
    <property type="molecule type" value="Genomic_DNA"/>
</dbReference>
<keyword evidence="2" id="KW-0808">Transferase</keyword>
<dbReference type="OrthoDB" id="9799538at2"/>
<dbReference type="PROSITE" id="PS50404">
    <property type="entry name" value="GST_NTER"/>
    <property type="match status" value="1"/>
</dbReference>
<name>V4QSG7_9HYPH</name>
<dbReference type="Gene3D" id="3.40.30.10">
    <property type="entry name" value="Glutaredoxin"/>
    <property type="match status" value="1"/>
</dbReference>
<dbReference type="SUPFAM" id="SSF52833">
    <property type="entry name" value="Thioredoxin-like"/>
    <property type="match status" value="1"/>
</dbReference>